<dbReference type="OMA" id="NEMFANF"/>
<comment type="similarity">
    <text evidence="1">Belongs to the peptidase M24 family.</text>
</comment>
<gene>
    <name evidence="3" type="ORF">EAH_00017490</name>
</gene>
<feature type="domain" description="Peptidase M24" evidence="2">
    <location>
        <begin position="19"/>
        <end position="131"/>
    </location>
</feature>
<evidence type="ECO:0000259" key="2">
    <source>
        <dbReference type="Pfam" id="PF00557"/>
    </source>
</evidence>
<accession>U6JMK3</accession>
<dbReference type="RefSeq" id="XP_013253073.1">
    <property type="nucleotide sequence ID" value="XM_013397619.1"/>
</dbReference>
<dbReference type="Proteomes" id="UP000018050">
    <property type="component" value="Unassembled WGS sequence"/>
</dbReference>
<evidence type="ECO:0000256" key="1">
    <source>
        <dbReference type="ARBA" id="ARBA00007319"/>
    </source>
</evidence>
<protein>
    <submittedName>
        <fullName evidence="3">Proliferation-associated protein 2g4, putative</fullName>
    </submittedName>
</protein>
<proteinExistence type="inferred from homology"/>
<dbReference type="OrthoDB" id="5876363at2759"/>
<name>U6JMK3_EIMAC</name>
<keyword evidence="4" id="KW-1185">Reference proteome</keyword>
<dbReference type="EMBL" id="HG670370">
    <property type="protein sequence ID" value="CDJ26769.1"/>
    <property type="molecule type" value="Genomic_DNA"/>
</dbReference>
<organism evidence="3 4">
    <name type="scientific">Eimeria acervulina</name>
    <name type="common">Coccidian parasite</name>
    <dbReference type="NCBI Taxonomy" id="5801"/>
    <lineage>
        <taxon>Eukaryota</taxon>
        <taxon>Sar</taxon>
        <taxon>Alveolata</taxon>
        <taxon>Apicomplexa</taxon>
        <taxon>Conoidasida</taxon>
        <taxon>Coccidia</taxon>
        <taxon>Eucoccidiorida</taxon>
        <taxon>Eimeriorina</taxon>
        <taxon>Eimeriidae</taxon>
        <taxon>Eimeria</taxon>
    </lineage>
</organism>
<dbReference type="PANTHER" id="PTHR10804">
    <property type="entry name" value="PROTEASE FAMILY M24 METHIONYL AMINOPEPTIDASE, AMINOPEPTIDASE P"/>
    <property type="match status" value="1"/>
</dbReference>
<dbReference type="Gene3D" id="3.90.230.10">
    <property type="entry name" value="Creatinase/methionine aminopeptidase superfamily"/>
    <property type="match status" value="1"/>
</dbReference>
<evidence type="ECO:0000313" key="3">
    <source>
        <dbReference type="EMBL" id="CDJ26769.1"/>
    </source>
</evidence>
<dbReference type="Pfam" id="PF00557">
    <property type="entry name" value="Peptidase_M24"/>
    <property type="match status" value="1"/>
</dbReference>
<dbReference type="InterPro" id="IPR000994">
    <property type="entry name" value="Pept_M24"/>
</dbReference>
<reference evidence="3" key="2">
    <citation type="submission" date="2013-10" db="EMBL/GenBank/DDBJ databases">
        <authorList>
            <person name="Aslett M."/>
        </authorList>
    </citation>
    <scope>NUCLEOTIDE SEQUENCE</scope>
    <source>
        <strain evidence="3">Houghton</strain>
    </source>
</reference>
<dbReference type="VEuPathDB" id="ToxoDB:EAH_00017490"/>
<dbReference type="PANTHER" id="PTHR10804:SF11">
    <property type="entry name" value="PROLIFERATION-ASSOCIATED PROTEIN 2G4"/>
    <property type="match status" value="1"/>
</dbReference>
<dbReference type="InterPro" id="IPR047113">
    <property type="entry name" value="PA2G4/ARX1"/>
</dbReference>
<reference evidence="3" key="1">
    <citation type="submission" date="2013-10" db="EMBL/GenBank/DDBJ databases">
        <title>Genomic analysis of the causative agents of coccidiosis in chickens.</title>
        <authorList>
            <person name="Reid A.J."/>
            <person name="Blake D."/>
            <person name="Billington K."/>
            <person name="Browne H."/>
            <person name="Dunn M."/>
            <person name="Hung S."/>
            <person name="Kawahara F."/>
            <person name="Miranda-Saavedra D."/>
            <person name="Mourier T."/>
            <person name="Nagra H."/>
            <person name="Otto T.D."/>
            <person name="Rawlings N."/>
            <person name="Sanchez A."/>
            <person name="Sanders M."/>
            <person name="Subramaniam C."/>
            <person name="Tay Y."/>
            <person name="Dear P."/>
            <person name="Doerig C."/>
            <person name="Gruber A."/>
            <person name="Parkinson J."/>
            <person name="Shirley M."/>
            <person name="Wan K.L."/>
            <person name="Berriman M."/>
            <person name="Tomley F."/>
            <person name="Pain A."/>
        </authorList>
    </citation>
    <scope>NUCLEOTIDE SEQUENCE</scope>
    <source>
        <strain evidence="3">Houghton</strain>
    </source>
</reference>
<dbReference type="InterPro" id="IPR036005">
    <property type="entry name" value="Creatinase/aminopeptidase-like"/>
</dbReference>
<dbReference type="GeneID" id="25269819"/>
<evidence type="ECO:0000313" key="4">
    <source>
        <dbReference type="Proteomes" id="UP000018050"/>
    </source>
</evidence>
<dbReference type="SUPFAM" id="SSF55920">
    <property type="entry name" value="Creatinase/aminopeptidase"/>
    <property type="match status" value="1"/>
</dbReference>
<dbReference type="AlphaFoldDB" id="U6JMK3"/>
<sequence>MTEGEKEGPQELSSPQAVEKLRVAAEIANAALKQLLCRVVPGADVFELCLFGDNYIDGETKKVYQKKTKSKSKIEKGIAVPTSISVNEVFANCSPCERGASFLLKKGDVVKVDLGVHVDGFVAAVGYTVICCSSNAAAFGSNSNSGGGPAAAAAAAEAAAAATATTTEILAALPPPSEEYLQQQQQLQDAGKEALAAVDGAAALVTKACWLAAEAAIRKIEIGSNASEVTKAVDAVAEDLGVKPMQGVLCYQMKQHVIEGSRCFPLVAAAGEEKVRP</sequence>